<evidence type="ECO:0000256" key="2">
    <source>
        <dbReference type="ARBA" id="ARBA00004906"/>
    </source>
</evidence>
<dbReference type="PANTHER" id="PTHR45931:SF3">
    <property type="entry name" value="RING ZINC FINGER-CONTAINING PROTEIN"/>
    <property type="match status" value="1"/>
</dbReference>
<dbReference type="InParanoid" id="A0A1S3K762"/>
<dbReference type="GO" id="GO:0008270">
    <property type="term" value="F:zinc ion binding"/>
    <property type="evidence" value="ECO:0007669"/>
    <property type="project" value="UniProtKB-KW"/>
</dbReference>
<dbReference type="OrthoDB" id="8062037at2759"/>
<proteinExistence type="predicted"/>
<feature type="region of interest" description="Disordered" evidence="10">
    <location>
        <begin position="250"/>
        <end position="294"/>
    </location>
</feature>
<feature type="compositionally biased region" description="Low complexity" evidence="10">
    <location>
        <begin position="264"/>
        <end position="285"/>
    </location>
</feature>
<gene>
    <name evidence="13" type="primary">LOC106179111</name>
</gene>
<dbReference type="GO" id="GO:0006511">
    <property type="term" value="P:ubiquitin-dependent protein catabolic process"/>
    <property type="evidence" value="ECO:0007669"/>
    <property type="project" value="TreeGrafter"/>
</dbReference>
<comment type="pathway">
    <text evidence="2">Protein modification; protein ubiquitination.</text>
</comment>
<dbReference type="SUPFAM" id="SSF57850">
    <property type="entry name" value="RING/U-box"/>
    <property type="match status" value="1"/>
</dbReference>
<feature type="domain" description="RING-type" evidence="11">
    <location>
        <begin position="203"/>
        <end position="244"/>
    </location>
</feature>
<dbReference type="RefSeq" id="XP_013418096.1">
    <property type="nucleotide sequence ID" value="XM_013562642.1"/>
</dbReference>
<evidence type="ECO:0000256" key="6">
    <source>
        <dbReference type="ARBA" id="ARBA00022771"/>
    </source>
</evidence>
<dbReference type="GeneID" id="106179111"/>
<dbReference type="AlphaFoldDB" id="A0A1S3K762"/>
<dbReference type="Gene3D" id="3.30.40.10">
    <property type="entry name" value="Zinc/RING finger domain, C3HC4 (zinc finger)"/>
    <property type="match status" value="1"/>
</dbReference>
<dbReference type="InterPro" id="IPR039525">
    <property type="entry name" value="RNF126-like_zinc-ribbon"/>
</dbReference>
<dbReference type="KEGG" id="lak:106179111"/>
<keyword evidence="5" id="KW-0479">Metal-binding</keyword>
<dbReference type="InterPro" id="IPR013083">
    <property type="entry name" value="Znf_RING/FYVE/PHD"/>
</dbReference>
<dbReference type="STRING" id="7574.A0A1S3K762"/>
<keyword evidence="7" id="KW-0833">Ubl conjugation pathway</keyword>
<dbReference type="InterPro" id="IPR051834">
    <property type="entry name" value="RING_finger_E3_ligase"/>
</dbReference>
<dbReference type="Proteomes" id="UP000085678">
    <property type="component" value="Unplaced"/>
</dbReference>
<dbReference type="SMART" id="SM00184">
    <property type="entry name" value="RING"/>
    <property type="match status" value="1"/>
</dbReference>
<dbReference type="OMA" id="YGMLHSN"/>
<evidence type="ECO:0000256" key="1">
    <source>
        <dbReference type="ARBA" id="ARBA00000900"/>
    </source>
</evidence>
<evidence type="ECO:0000256" key="8">
    <source>
        <dbReference type="ARBA" id="ARBA00022833"/>
    </source>
</evidence>
<accession>A0A1S3K762</accession>
<evidence type="ECO:0000256" key="5">
    <source>
        <dbReference type="ARBA" id="ARBA00022723"/>
    </source>
</evidence>
<evidence type="ECO:0000259" key="11">
    <source>
        <dbReference type="PROSITE" id="PS50089"/>
    </source>
</evidence>
<keyword evidence="6 9" id="KW-0863">Zinc-finger</keyword>
<protein>
    <recommendedName>
        <fullName evidence="3">RING-type E3 ubiquitin transferase</fullName>
        <ecNumber evidence="3">2.3.2.27</ecNumber>
    </recommendedName>
</protein>
<dbReference type="FunFam" id="3.30.40.10:FF:000069">
    <property type="entry name" value="E3 ubiquitin-protein ligase RNF115"/>
    <property type="match status" value="1"/>
</dbReference>
<dbReference type="FunCoup" id="A0A1S3K762">
    <property type="interactions" value="179"/>
</dbReference>
<keyword evidence="4" id="KW-0808">Transferase</keyword>
<evidence type="ECO:0000256" key="9">
    <source>
        <dbReference type="PROSITE-ProRule" id="PRU00175"/>
    </source>
</evidence>
<dbReference type="PANTHER" id="PTHR45931">
    <property type="entry name" value="SI:CH211-59O9.10"/>
    <property type="match status" value="1"/>
</dbReference>
<evidence type="ECO:0000256" key="3">
    <source>
        <dbReference type="ARBA" id="ARBA00012483"/>
    </source>
</evidence>
<evidence type="ECO:0000256" key="10">
    <source>
        <dbReference type="SAM" id="MobiDB-lite"/>
    </source>
</evidence>
<dbReference type="GO" id="GO:0061630">
    <property type="term" value="F:ubiquitin protein ligase activity"/>
    <property type="evidence" value="ECO:0007669"/>
    <property type="project" value="UniProtKB-EC"/>
</dbReference>
<sequence>MAEAAVESPSRFYCHHCSVEILPKLPEYVCPRCEEGFIEEMSVTDNTLSEERQDPSHQLAELWGRTFLDSIRRQTEDHDEDVFSNSRPPPQVSFHQVFPRPRMAFHRTAARGTDRHPAIDGILHQILGGLLGGQAVLAGGVPFGVIHGNPGDYAWGSGGLDAIITQLLNQLEGVGPPPASTEKIAAIPTVSITQDLVDKTVQCSVCMEDFTLEEEARKLPCNHYYHSACITRWLEMHGTCPVCRKTLDGEDTSDKDYLPPQPVSASNQLDSSQSGSSSASPDNGSQNQMDTQPN</sequence>
<keyword evidence="8" id="KW-0862">Zinc</keyword>
<evidence type="ECO:0000313" key="12">
    <source>
        <dbReference type="Proteomes" id="UP000085678"/>
    </source>
</evidence>
<dbReference type="Pfam" id="PF13639">
    <property type="entry name" value="zf-RING_2"/>
    <property type="match status" value="1"/>
</dbReference>
<evidence type="ECO:0000256" key="4">
    <source>
        <dbReference type="ARBA" id="ARBA00022679"/>
    </source>
</evidence>
<dbReference type="InterPro" id="IPR001841">
    <property type="entry name" value="Znf_RING"/>
</dbReference>
<evidence type="ECO:0000313" key="13">
    <source>
        <dbReference type="RefSeq" id="XP_013418096.1"/>
    </source>
</evidence>
<keyword evidence="12" id="KW-1185">Reference proteome</keyword>
<name>A0A1S3K762_LINAN</name>
<dbReference type="PROSITE" id="PS50089">
    <property type="entry name" value="ZF_RING_2"/>
    <property type="match status" value="1"/>
</dbReference>
<dbReference type="GO" id="GO:0000209">
    <property type="term" value="P:protein polyubiquitination"/>
    <property type="evidence" value="ECO:0007669"/>
    <property type="project" value="UniProtKB-ARBA"/>
</dbReference>
<evidence type="ECO:0000256" key="7">
    <source>
        <dbReference type="ARBA" id="ARBA00022786"/>
    </source>
</evidence>
<organism evidence="12 13">
    <name type="scientific">Lingula anatina</name>
    <name type="common">Brachiopod</name>
    <name type="synonym">Lingula unguis</name>
    <dbReference type="NCBI Taxonomy" id="7574"/>
    <lineage>
        <taxon>Eukaryota</taxon>
        <taxon>Metazoa</taxon>
        <taxon>Spiralia</taxon>
        <taxon>Lophotrochozoa</taxon>
        <taxon>Brachiopoda</taxon>
        <taxon>Linguliformea</taxon>
        <taxon>Lingulata</taxon>
        <taxon>Lingulida</taxon>
        <taxon>Linguloidea</taxon>
        <taxon>Lingulidae</taxon>
        <taxon>Lingula</taxon>
    </lineage>
</organism>
<dbReference type="EC" id="2.3.2.27" evidence="3"/>
<dbReference type="GO" id="GO:0005634">
    <property type="term" value="C:nucleus"/>
    <property type="evidence" value="ECO:0007669"/>
    <property type="project" value="TreeGrafter"/>
</dbReference>
<comment type="catalytic activity">
    <reaction evidence="1">
        <text>S-ubiquitinyl-[E2 ubiquitin-conjugating enzyme]-L-cysteine + [acceptor protein]-L-lysine = [E2 ubiquitin-conjugating enzyme]-L-cysteine + N(6)-ubiquitinyl-[acceptor protein]-L-lysine.</text>
        <dbReference type="EC" id="2.3.2.27"/>
    </reaction>
</comment>
<reference evidence="13" key="1">
    <citation type="submission" date="2025-08" db="UniProtKB">
        <authorList>
            <consortium name="RefSeq"/>
        </authorList>
    </citation>
    <scope>IDENTIFICATION</scope>
    <source>
        <tissue evidence="13">Gonads</tissue>
    </source>
</reference>
<dbReference type="Pfam" id="PF14369">
    <property type="entry name" value="Zn_ribbon_19"/>
    <property type="match status" value="1"/>
</dbReference>